<feature type="domain" description="C3H1-type" evidence="7">
    <location>
        <begin position="80"/>
        <end position="107"/>
    </location>
</feature>
<feature type="zinc finger region" description="C3H1-type" evidence="5">
    <location>
        <begin position="115"/>
        <end position="144"/>
    </location>
</feature>
<dbReference type="PANTHER" id="PTHR12547">
    <property type="entry name" value="CCCH ZINC FINGER/TIS11-RELATED"/>
    <property type="match status" value="1"/>
</dbReference>
<dbReference type="PROSITE" id="PS50103">
    <property type="entry name" value="ZF_C3H1"/>
    <property type="match status" value="3"/>
</dbReference>
<dbReference type="EMBL" id="CDMY01000069">
    <property type="protein sequence ID" value="CEL92338.1"/>
    <property type="molecule type" value="Genomic_DNA"/>
</dbReference>
<evidence type="ECO:0000256" key="4">
    <source>
        <dbReference type="ARBA" id="ARBA00022833"/>
    </source>
</evidence>
<dbReference type="InterPro" id="IPR000571">
    <property type="entry name" value="Znf_CCCH"/>
</dbReference>
<organism evidence="8 9">
    <name type="scientific">Vitrella brassicaformis (strain CCMP3155)</name>
    <dbReference type="NCBI Taxonomy" id="1169540"/>
    <lineage>
        <taxon>Eukaryota</taxon>
        <taxon>Sar</taxon>
        <taxon>Alveolata</taxon>
        <taxon>Colpodellida</taxon>
        <taxon>Vitrellaceae</taxon>
        <taxon>Vitrella</taxon>
    </lineage>
</organism>
<dbReference type="Gene3D" id="4.10.1000.10">
    <property type="entry name" value="Zinc finger, CCCH-type"/>
    <property type="match status" value="1"/>
</dbReference>
<dbReference type="Gene3D" id="3.30.1370.210">
    <property type="match status" value="1"/>
</dbReference>
<dbReference type="STRING" id="1169540.A0A0G4EAP0"/>
<feature type="compositionally biased region" description="Basic and acidic residues" evidence="6">
    <location>
        <begin position="171"/>
        <end position="180"/>
    </location>
</feature>
<feature type="region of interest" description="Disordered" evidence="6">
    <location>
        <begin position="150"/>
        <end position="223"/>
    </location>
</feature>
<evidence type="ECO:0000256" key="3">
    <source>
        <dbReference type="ARBA" id="ARBA00022771"/>
    </source>
</evidence>
<dbReference type="AlphaFoldDB" id="A0A0G4EAP0"/>
<feature type="compositionally biased region" description="Basic and acidic residues" evidence="6">
    <location>
        <begin position="150"/>
        <end position="162"/>
    </location>
</feature>
<sequence length="317" mass="34219">MSTGGTRPGSGQDSIRLTSASTDTGKPSVLVKAPSGQKAYHDQFWRTRMCPFLAAGHCRKTAEDCNFAHDPSLIVSGPSLAKTRLCEAWKKYGKCGNATCRFAHGQEELRATPDYYKTSMCKFWMRGDGGCPLGDRCRHAHGEHELRQRRYRRTEHEKRTYRESTNAGMLLKKDTAHDIASRPMPDVSSSGNSIVAPPVPPSTPSSPSNPLPDPAVPLPLPLPHSQSHSPAVLAPAVYSPQWQPSHQVAAMVLVPIVVQTSASFSAPTVQLPVVSAGSGVGQEQAGSGGTTSYLKMLDSISPDDILRAIRENSNYSD</sequence>
<dbReference type="InterPro" id="IPR036855">
    <property type="entry name" value="Znf_CCCH_sf"/>
</dbReference>
<dbReference type="SMART" id="SM00356">
    <property type="entry name" value="ZnF_C3H1"/>
    <property type="match status" value="3"/>
</dbReference>
<keyword evidence="4 5" id="KW-0862">Zinc</keyword>
<feature type="domain" description="C3H1-type" evidence="7">
    <location>
        <begin position="115"/>
        <end position="144"/>
    </location>
</feature>
<dbReference type="InterPro" id="IPR045877">
    <property type="entry name" value="ZFP36-like"/>
</dbReference>
<dbReference type="SUPFAM" id="SSF90229">
    <property type="entry name" value="CCCH zinc finger"/>
    <property type="match status" value="2"/>
</dbReference>
<keyword evidence="1 5" id="KW-0479">Metal-binding</keyword>
<keyword evidence="3 5" id="KW-0863">Zinc-finger</keyword>
<feature type="zinc finger region" description="C3H1-type" evidence="5">
    <location>
        <begin position="44"/>
        <end position="72"/>
    </location>
</feature>
<feature type="region of interest" description="Disordered" evidence="6">
    <location>
        <begin position="1"/>
        <end position="34"/>
    </location>
</feature>
<accession>A0A0G4EAP0</accession>
<feature type="compositionally biased region" description="Pro residues" evidence="6">
    <location>
        <begin position="197"/>
        <end position="222"/>
    </location>
</feature>
<dbReference type="PANTHER" id="PTHR12547:SF18">
    <property type="entry name" value="PROTEIN TIS11"/>
    <property type="match status" value="1"/>
</dbReference>
<dbReference type="VEuPathDB" id="CryptoDB:Vbra_6796"/>
<dbReference type="Pfam" id="PF00642">
    <property type="entry name" value="zf-CCCH"/>
    <property type="match status" value="2"/>
</dbReference>
<dbReference type="InParanoid" id="A0A0G4EAP0"/>
<evidence type="ECO:0000256" key="6">
    <source>
        <dbReference type="SAM" id="MobiDB-lite"/>
    </source>
</evidence>
<protein>
    <recommendedName>
        <fullName evidence="7">C3H1-type domain-containing protein</fullName>
    </recommendedName>
</protein>
<feature type="zinc finger region" description="C3H1-type" evidence="5">
    <location>
        <begin position="80"/>
        <end position="107"/>
    </location>
</feature>
<dbReference type="Proteomes" id="UP000041254">
    <property type="component" value="Unassembled WGS sequence"/>
</dbReference>
<dbReference type="GO" id="GO:0008270">
    <property type="term" value="F:zinc ion binding"/>
    <property type="evidence" value="ECO:0007669"/>
    <property type="project" value="UniProtKB-KW"/>
</dbReference>
<dbReference type="PhylomeDB" id="A0A0G4EAP0"/>
<evidence type="ECO:0000256" key="1">
    <source>
        <dbReference type="ARBA" id="ARBA00022723"/>
    </source>
</evidence>
<dbReference type="OrthoDB" id="415459at2759"/>
<dbReference type="GO" id="GO:0003729">
    <property type="term" value="F:mRNA binding"/>
    <property type="evidence" value="ECO:0007669"/>
    <property type="project" value="InterPro"/>
</dbReference>
<name>A0A0G4EAP0_VITBC</name>
<evidence type="ECO:0000313" key="9">
    <source>
        <dbReference type="Proteomes" id="UP000041254"/>
    </source>
</evidence>
<keyword evidence="2" id="KW-0677">Repeat</keyword>
<evidence type="ECO:0000259" key="7">
    <source>
        <dbReference type="PROSITE" id="PS50103"/>
    </source>
</evidence>
<proteinExistence type="predicted"/>
<feature type="compositionally biased region" description="Polar residues" evidence="6">
    <location>
        <begin position="1"/>
        <end position="25"/>
    </location>
</feature>
<keyword evidence="9" id="KW-1185">Reference proteome</keyword>
<gene>
    <name evidence="8" type="ORF">Vbra_6796</name>
</gene>
<evidence type="ECO:0000313" key="8">
    <source>
        <dbReference type="EMBL" id="CEL92338.1"/>
    </source>
</evidence>
<evidence type="ECO:0000256" key="2">
    <source>
        <dbReference type="ARBA" id="ARBA00022737"/>
    </source>
</evidence>
<reference evidence="8 9" key="1">
    <citation type="submission" date="2014-11" db="EMBL/GenBank/DDBJ databases">
        <authorList>
            <person name="Zhu J."/>
            <person name="Qi W."/>
            <person name="Song R."/>
        </authorList>
    </citation>
    <scope>NUCLEOTIDE SEQUENCE [LARGE SCALE GENOMIC DNA]</scope>
</reference>
<feature type="domain" description="C3H1-type" evidence="7">
    <location>
        <begin position="44"/>
        <end position="72"/>
    </location>
</feature>
<evidence type="ECO:0000256" key="5">
    <source>
        <dbReference type="PROSITE-ProRule" id="PRU00723"/>
    </source>
</evidence>